<dbReference type="GO" id="GO:0016706">
    <property type="term" value="F:2-oxoglutarate-dependent dioxygenase activity"/>
    <property type="evidence" value="ECO:0007669"/>
    <property type="project" value="TreeGrafter"/>
</dbReference>
<protein>
    <recommendedName>
        <fullName evidence="6">JmjC domain-containing protein</fullName>
    </recommendedName>
</protein>
<feature type="domain" description="JmjC" evidence="6">
    <location>
        <begin position="102"/>
        <end position="227"/>
    </location>
</feature>
<name>I3CIJ2_9GAMM</name>
<evidence type="ECO:0000256" key="1">
    <source>
        <dbReference type="ARBA" id="ARBA00001954"/>
    </source>
</evidence>
<gene>
    <name evidence="7" type="ORF">BegalDRAFT_2593</name>
</gene>
<evidence type="ECO:0000313" key="8">
    <source>
        <dbReference type="Proteomes" id="UP000005744"/>
    </source>
</evidence>
<dbReference type="InterPro" id="IPR039994">
    <property type="entry name" value="NO66-like"/>
</dbReference>
<dbReference type="PANTHER" id="PTHR13096:SF8">
    <property type="entry name" value="RIBOSOMAL OXYGENASE 1"/>
    <property type="match status" value="1"/>
</dbReference>
<organism evidence="7 8">
    <name type="scientific">Beggiatoa alba B18LD</name>
    <dbReference type="NCBI Taxonomy" id="395493"/>
    <lineage>
        <taxon>Bacteria</taxon>
        <taxon>Pseudomonadati</taxon>
        <taxon>Pseudomonadota</taxon>
        <taxon>Gammaproteobacteria</taxon>
        <taxon>Thiotrichales</taxon>
        <taxon>Thiotrichaceae</taxon>
        <taxon>Beggiatoa</taxon>
    </lineage>
</organism>
<evidence type="ECO:0000256" key="5">
    <source>
        <dbReference type="ARBA" id="ARBA00023004"/>
    </source>
</evidence>
<keyword evidence="4" id="KW-0560">Oxidoreductase</keyword>
<evidence type="ECO:0000313" key="7">
    <source>
        <dbReference type="EMBL" id="EIJ43435.1"/>
    </source>
</evidence>
<evidence type="ECO:0000259" key="6">
    <source>
        <dbReference type="PROSITE" id="PS51184"/>
    </source>
</evidence>
<keyword evidence="8" id="KW-1185">Reference proteome</keyword>
<dbReference type="EMBL" id="JH600070">
    <property type="protein sequence ID" value="EIJ43435.1"/>
    <property type="molecule type" value="Genomic_DNA"/>
</dbReference>
<evidence type="ECO:0000256" key="3">
    <source>
        <dbReference type="ARBA" id="ARBA00022964"/>
    </source>
</evidence>
<dbReference type="Proteomes" id="UP000005744">
    <property type="component" value="Unassembled WGS sequence"/>
</dbReference>
<proteinExistence type="predicted"/>
<dbReference type="RefSeq" id="WP_002690606.1">
    <property type="nucleotide sequence ID" value="NZ_JH600070.1"/>
</dbReference>
<evidence type="ECO:0000256" key="4">
    <source>
        <dbReference type="ARBA" id="ARBA00023002"/>
    </source>
</evidence>
<dbReference type="eggNOG" id="COG2850">
    <property type="taxonomic scope" value="Bacteria"/>
</dbReference>
<dbReference type="HOGENOM" id="CLU_039125_1_0_6"/>
<dbReference type="Gene3D" id="3.40.366.30">
    <property type="entry name" value="50S ribosomal protein L16 arginine hydroxylase, Chain A, Domain 2"/>
    <property type="match status" value="1"/>
</dbReference>
<keyword evidence="2" id="KW-0479">Metal-binding</keyword>
<dbReference type="Pfam" id="PF20514">
    <property type="entry name" value="WHD_ROXA"/>
    <property type="match status" value="1"/>
</dbReference>
<dbReference type="InterPro" id="IPR046799">
    <property type="entry name" value="ROXA-like_wH"/>
</dbReference>
<reference evidence="7 8" key="1">
    <citation type="submission" date="2011-11" db="EMBL/GenBank/DDBJ databases">
        <title>Improved High-Quality Draft sequence of Beggiatoa alba B18lD.</title>
        <authorList>
            <consortium name="US DOE Joint Genome Institute"/>
            <person name="Lucas S."/>
            <person name="Han J."/>
            <person name="Lapidus A."/>
            <person name="Cheng J.-F."/>
            <person name="Goodwin L."/>
            <person name="Pitluck S."/>
            <person name="Peters L."/>
            <person name="Mikhailova N."/>
            <person name="Held B."/>
            <person name="Detter J.C."/>
            <person name="Han C."/>
            <person name="Tapia R."/>
            <person name="Land M."/>
            <person name="Hauser L."/>
            <person name="Kyrpides N."/>
            <person name="Ivanova N."/>
            <person name="Pagani I."/>
            <person name="Samuel K."/>
            <person name="Teske A."/>
            <person name="Mueller J."/>
            <person name="Woyke T."/>
        </authorList>
    </citation>
    <scope>NUCLEOTIDE SEQUENCE [LARGE SCALE GENOMIC DNA]</scope>
    <source>
        <strain evidence="7 8">B18LD</strain>
    </source>
</reference>
<dbReference type="GO" id="GO:0046872">
    <property type="term" value="F:metal ion binding"/>
    <property type="evidence" value="ECO:0007669"/>
    <property type="project" value="UniProtKB-KW"/>
</dbReference>
<accession>I3CIJ2</accession>
<comment type="cofactor">
    <cofactor evidence="1">
        <name>Fe(2+)</name>
        <dbReference type="ChEBI" id="CHEBI:29033"/>
    </cofactor>
</comment>
<dbReference type="Pfam" id="PF08007">
    <property type="entry name" value="JmjC_2"/>
    <property type="match status" value="1"/>
</dbReference>
<keyword evidence="3" id="KW-0223">Dioxygenase</keyword>
<evidence type="ECO:0000256" key="2">
    <source>
        <dbReference type="ARBA" id="ARBA00022723"/>
    </source>
</evidence>
<dbReference type="SUPFAM" id="SSF51197">
    <property type="entry name" value="Clavaminate synthase-like"/>
    <property type="match status" value="1"/>
</dbReference>
<dbReference type="STRING" id="395493.BegalDRAFT_2593"/>
<dbReference type="PROSITE" id="PS51184">
    <property type="entry name" value="JMJC"/>
    <property type="match status" value="1"/>
</dbReference>
<dbReference type="Gene3D" id="2.60.120.650">
    <property type="entry name" value="Cupin"/>
    <property type="match status" value="1"/>
</dbReference>
<sequence length="387" mass="44879">MSLTHTISLGASLTPADFLKYYWQKRPLLIRQAIPNFKSPITPKELIDLACEESVESRLILEKGGKNPWEVHYSPLEKKQFKRLPKTHWTVLVQETNRYFTDAEDILDQFRFIPNWRIDDLMMSYAVPEGSVGPHLDSYDVFLLQAHGKRRWQISRQQGDFIPDLELRILREFTPEEEWILEPGDMLYLPPNVAHHGVAIDECMTFSIGFLAPSHTDMLNNYVTHTVMQLDSDHRYTDPDLSLQNEQGEISQAALDKIYPIIHSLPTDKHSINQWFGCFITEGRHHEGGEFDCPEPPYSPDEWLAEFAQTPCLRRAARMAFIREGDNITLFAQGAAYPLIKKLAFVAPLLTEQRELTYIALKPYFNDMEFVQLFTDFTNAGYLYFIE</sequence>
<dbReference type="PANTHER" id="PTHR13096">
    <property type="entry name" value="MINA53 MYC INDUCED NUCLEAR ANTIGEN"/>
    <property type="match status" value="1"/>
</dbReference>
<dbReference type="AlphaFoldDB" id="I3CIJ2"/>
<dbReference type="InterPro" id="IPR003347">
    <property type="entry name" value="JmjC_dom"/>
</dbReference>
<dbReference type="OrthoDB" id="9764016at2"/>
<keyword evidence="5" id="KW-0408">Iron</keyword>
<dbReference type="SMART" id="SM00558">
    <property type="entry name" value="JmjC"/>
    <property type="match status" value="1"/>
</dbReference>